<dbReference type="EMBL" id="CASHTH010003736">
    <property type="protein sequence ID" value="CAI8048586.1"/>
    <property type="molecule type" value="Genomic_DNA"/>
</dbReference>
<evidence type="ECO:0000313" key="1">
    <source>
        <dbReference type="EMBL" id="CAI8048586.1"/>
    </source>
</evidence>
<dbReference type="Gene3D" id="3.40.50.300">
    <property type="entry name" value="P-loop containing nucleotide triphosphate hydrolases"/>
    <property type="match status" value="1"/>
</dbReference>
<dbReference type="InterPro" id="IPR027417">
    <property type="entry name" value="P-loop_NTPase"/>
</dbReference>
<comment type="caution">
    <text evidence="1">The sequence shown here is derived from an EMBL/GenBank/DDBJ whole genome shotgun (WGS) entry which is preliminary data.</text>
</comment>
<dbReference type="Proteomes" id="UP001174909">
    <property type="component" value="Unassembled WGS sequence"/>
</dbReference>
<dbReference type="SUPFAM" id="SSF52540">
    <property type="entry name" value="P-loop containing nucleoside triphosphate hydrolases"/>
    <property type="match status" value="1"/>
</dbReference>
<name>A0AA35TJ94_GEOBA</name>
<dbReference type="AlphaFoldDB" id="A0AA35TJ94"/>
<accession>A0AA35TJ94</accession>
<proteinExistence type="predicted"/>
<organism evidence="1 2">
    <name type="scientific">Geodia barretti</name>
    <name type="common">Barrett's horny sponge</name>
    <dbReference type="NCBI Taxonomy" id="519541"/>
    <lineage>
        <taxon>Eukaryota</taxon>
        <taxon>Metazoa</taxon>
        <taxon>Porifera</taxon>
        <taxon>Demospongiae</taxon>
        <taxon>Heteroscleromorpha</taxon>
        <taxon>Tetractinellida</taxon>
        <taxon>Astrophorina</taxon>
        <taxon>Geodiidae</taxon>
        <taxon>Geodia</taxon>
    </lineage>
</organism>
<reference evidence="1" key="1">
    <citation type="submission" date="2023-03" db="EMBL/GenBank/DDBJ databases">
        <authorList>
            <person name="Steffen K."/>
            <person name="Cardenas P."/>
        </authorList>
    </citation>
    <scope>NUCLEOTIDE SEQUENCE</scope>
</reference>
<evidence type="ECO:0000313" key="2">
    <source>
        <dbReference type="Proteomes" id="UP001174909"/>
    </source>
</evidence>
<protein>
    <submittedName>
        <fullName evidence="1">Uncharacterized protein</fullName>
    </submittedName>
</protein>
<gene>
    <name evidence="1" type="ORF">GBAR_LOCUS26781</name>
</gene>
<sequence>MGGTQEIHDHFKIPHIACYRIGPPAEPLTDEELGQIMAWTPKMKEMAQRQSMNYHMPNTCAGDDYIVVGFHVEDAVYAAPFFGYGHDKEPQGGLRWKYARHLETEFMEQAPDTVLVYVKASAEVIAERMAKNPHPFSIVQKKDIEPVLADFETEYERSVIHSKVVIDTSDATVEESVDELRLSIQPHLTIEDRRRMVVRGTAG</sequence>
<keyword evidence="2" id="KW-1185">Reference proteome</keyword>